<evidence type="ECO:0000313" key="9">
    <source>
        <dbReference type="Proteomes" id="UP000422764"/>
    </source>
</evidence>
<keyword evidence="1" id="KW-0547">Nucleotide-binding</keyword>
<dbReference type="Pfam" id="PF00989">
    <property type="entry name" value="PAS"/>
    <property type="match status" value="1"/>
</dbReference>
<evidence type="ECO:0000256" key="2">
    <source>
        <dbReference type="ARBA" id="ARBA00022840"/>
    </source>
</evidence>
<dbReference type="PROSITE" id="PS00676">
    <property type="entry name" value="SIGMA54_INTERACT_2"/>
    <property type="match status" value="1"/>
</dbReference>
<dbReference type="PROSITE" id="PS50112">
    <property type="entry name" value="PAS"/>
    <property type="match status" value="1"/>
</dbReference>
<dbReference type="AlphaFoldDB" id="A0A6I6EP95"/>
<organism evidence="8 9">
    <name type="scientific">Clostridium bovifaecis</name>
    <dbReference type="NCBI Taxonomy" id="2184719"/>
    <lineage>
        <taxon>Bacteria</taxon>
        <taxon>Bacillati</taxon>
        <taxon>Bacillota</taxon>
        <taxon>Clostridia</taxon>
        <taxon>Eubacteriales</taxon>
        <taxon>Clostridiaceae</taxon>
        <taxon>Clostridium</taxon>
    </lineage>
</organism>
<dbReference type="Pfam" id="PF00158">
    <property type="entry name" value="Sigma54_activat"/>
    <property type="match status" value="1"/>
</dbReference>
<evidence type="ECO:0000259" key="6">
    <source>
        <dbReference type="PROSITE" id="PS50045"/>
    </source>
</evidence>
<evidence type="ECO:0000313" key="8">
    <source>
        <dbReference type="EMBL" id="QGU95479.1"/>
    </source>
</evidence>
<dbReference type="PROSITE" id="PS50045">
    <property type="entry name" value="SIGMA54_INTERACT_4"/>
    <property type="match status" value="1"/>
</dbReference>
<evidence type="ECO:0000259" key="7">
    <source>
        <dbReference type="PROSITE" id="PS50112"/>
    </source>
</evidence>
<protein>
    <submittedName>
        <fullName evidence="8">PAS domain S-box protein</fullName>
    </submittedName>
</protein>
<keyword evidence="2" id="KW-0067">ATP-binding</keyword>
<evidence type="ECO:0000256" key="3">
    <source>
        <dbReference type="ARBA" id="ARBA00023015"/>
    </source>
</evidence>
<dbReference type="InterPro" id="IPR002197">
    <property type="entry name" value="HTH_Fis"/>
</dbReference>
<dbReference type="InterPro" id="IPR000014">
    <property type="entry name" value="PAS"/>
</dbReference>
<dbReference type="PROSITE" id="PS00688">
    <property type="entry name" value="SIGMA54_INTERACT_3"/>
    <property type="match status" value="1"/>
</dbReference>
<dbReference type="PROSITE" id="PS00675">
    <property type="entry name" value="SIGMA54_INTERACT_1"/>
    <property type="match status" value="1"/>
</dbReference>
<dbReference type="FunFam" id="3.40.50.300:FF:000006">
    <property type="entry name" value="DNA-binding transcriptional regulator NtrC"/>
    <property type="match status" value="1"/>
</dbReference>
<keyword evidence="4" id="KW-0238">DNA-binding</keyword>
<dbReference type="InterPro" id="IPR035965">
    <property type="entry name" value="PAS-like_dom_sf"/>
</dbReference>
<dbReference type="Proteomes" id="UP000422764">
    <property type="component" value="Chromosome"/>
</dbReference>
<keyword evidence="5" id="KW-0804">Transcription</keyword>
<dbReference type="InterPro" id="IPR025943">
    <property type="entry name" value="Sigma_54_int_dom_ATP-bd_2"/>
</dbReference>
<dbReference type="Gene3D" id="1.10.8.60">
    <property type="match status" value="1"/>
</dbReference>
<dbReference type="InterPro" id="IPR002078">
    <property type="entry name" value="Sigma_54_int"/>
</dbReference>
<dbReference type="NCBIfam" id="TIGR00229">
    <property type="entry name" value="sensory_box"/>
    <property type="match status" value="1"/>
</dbReference>
<dbReference type="PANTHER" id="PTHR32071">
    <property type="entry name" value="TRANSCRIPTIONAL REGULATORY PROTEIN"/>
    <property type="match status" value="1"/>
</dbReference>
<dbReference type="Gene3D" id="3.30.450.20">
    <property type="entry name" value="PAS domain"/>
    <property type="match status" value="1"/>
</dbReference>
<dbReference type="GO" id="GO:0043565">
    <property type="term" value="F:sequence-specific DNA binding"/>
    <property type="evidence" value="ECO:0007669"/>
    <property type="project" value="InterPro"/>
</dbReference>
<dbReference type="SUPFAM" id="SSF46689">
    <property type="entry name" value="Homeodomain-like"/>
    <property type="match status" value="1"/>
</dbReference>
<evidence type="ECO:0000256" key="1">
    <source>
        <dbReference type="ARBA" id="ARBA00022741"/>
    </source>
</evidence>
<dbReference type="Pfam" id="PF25601">
    <property type="entry name" value="AAA_lid_14"/>
    <property type="match status" value="1"/>
</dbReference>
<evidence type="ECO:0000256" key="5">
    <source>
        <dbReference type="ARBA" id="ARBA00023163"/>
    </source>
</evidence>
<dbReference type="PRINTS" id="PR01590">
    <property type="entry name" value="HTHFIS"/>
</dbReference>
<proteinExistence type="predicted"/>
<dbReference type="InterPro" id="IPR058031">
    <property type="entry name" value="AAA_lid_NorR"/>
</dbReference>
<evidence type="ECO:0000256" key="4">
    <source>
        <dbReference type="ARBA" id="ARBA00023125"/>
    </source>
</evidence>
<name>A0A6I6EP95_9CLOT</name>
<dbReference type="PANTHER" id="PTHR32071:SF57">
    <property type="entry name" value="C4-DICARBOXYLATE TRANSPORT TRANSCRIPTIONAL REGULATORY PROTEIN DCTD"/>
    <property type="match status" value="1"/>
</dbReference>
<dbReference type="SUPFAM" id="SSF52540">
    <property type="entry name" value="P-loop containing nucleoside triphosphate hydrolases"/>
    <property type="match status" value="1"/>
</dbReference>
<keyword evidence="9" id="KW-1185">Reference proteome</keyword>
<accession>A0A6I6EP95</accession>
<keyword evidence="3" id="KW-0805">Transcription regulation</keyword>
<dbReference type="InterPro" id="IPR025944">
    <property type="entry name" value="Sigma_54_int_dom_CS"/>
</dbReference>
<dbReference type="SUPFAM" id="SSF55785">
    <property type="entry name" value="PYP-like sensor domain (PAS domain)"/>
    <property type="match status" value="1"/>
</dbReference>
<dbReference type="InterPro" id="IPR013767">
    <property type="entry name" value="PAS_fold"/>
</dbReference>
<dbReference type="SMART" id="SM00382">
    <property type="entry name" value="AAA"/>
    <property type="match status" value="1"/>
</dbReference>
<dbReference type="InterPro" id="IPR009057">
    <property type="entry name" value="Homeodomain-like_sf"/>
</dbReference>
<dbReference type="GO" id="GO:0005524">
    <property type="term" value="F:ATP binding"/>
    <property type="evidence" value="ECO:0007669"/>
    <property type="project" value="UniProtKB-KW"/>
</dbReference>
<dbReference type="GO" id="GO:0006355">
    <property type="term" value="P:regulation of DNA-templated transcription"/>
    <property type="evidence" value="ECO:0007669"/>
    <property type="project" value="InterPro"/>
</dbReference>
<dbReference type="InterPro" id="IPR027417">
    <property type="entry name" value="P-loop_NTPase"/>
</dbReference>
<dbReference type="EMBL" id="CP046522">
    <property type="protein sequence ID" value="QGU95479.1"/>
    <property type="molecule type" value="Genomic_DNA"/>
</dbReference>
<dbReference type="InterPro" id="IPR025662">
    <property type="entry name" value="Sigma_54_int_dom_ATP-bd_1"/>
</dbReference>
<feature type="domain" description="PAS" evidence="7">
    <location>
        <begin position="8"/>
        <end position="59"/>
    </location>
</feature>
<dbReference type="Gene3D" id="3.40.50.300">
    <property type="entry name" value="P-loop containing nucleotide triphosphate hydrolases"/>
    <property type="match status" value="1"/>
</dbReference>
<feature type="domain" description="Sigma-54 factor interaction" evidence="6">
    <location>
        <begin position="155"/>
        <end position="384"/>
    </location>
</feature>
<dbReference type="SMART" id="SM00091">
    <property type="entry name" value="PAS"/>
    <property type="match status" value="1"/>
</dbReference>
<gene>
    <name evidence="8" type="ORF">GOM49_10605</name>
</gene>
<dbReference type="Pfam" id="PF02954">
    <property type="entry name" value="HTH_8"/>
    <property type="match status" value="1"/>
</dbReference>
<dbReference type="InterPro" id="IPR003593">
    <property type="entry name" value="AAA+_ATPase"/>
</dbReference>
<dbReference type="Gene3D" id="1.10.10.60">
    <property type="entry name" value="Homeodomain-like"/>
    <property type="match status" value="1"/>
</dbReference>
<sequence length="469" mass="53468">MKNDLDRYKYIFDEILTMTDDGFIVVDKEGIVTDINDQYCDFLGTSKEKAIGRSIKEIISNTKMIDIVKNAYREEGAIHKFADGETKESDNSFLLVSRSCVFNEKQEVIAGVAQVKFRLQTLDCAQKLMREYSELEFYKEEYNRITTNQYSFDGMIGSSKNFLDIKKTGMRAAKNLFPVLLTGETGTGKEVFARAIHNGSDRKNKPMVSINCGAIPSELLESELFGYEEGSFTGAKKGGKKGKFIQADGGTIFLDEIGDMPLDMQVKLLRVLQEKEVEKIGGTTPTSVDIRVIAATRRNLNEMVKEGRFREDLYYRLNVINIEMIPLRERKEDILIFANYFLNKINIEYRTSVTLSNEVKKCFQDYSWPGNIRELDNVIKSAYASCDEFIIQLTDLPAKMASSHKVNSFSGSDEKMLKNMVDSYECSIVKEVLRKCNWNCQLAANELGIHRSLLYKKMDKFGIKIKKSI</sequence>
<dbReference type="CDD" id="cd00009">
    <property type="entry name" value="AAA"/>
    <property type="match status" value="1"/>
</dbReference>
<reference evidence="8 9" key="1">
    <citation type="submission" date="2019-12" db="EMBL/GenBank/DDBJ databases">
        <title>Genome sequenceing of Clostridium bovifaecis.</title>
        <authorList>
            <person name="Yao Y."/>
        </authorList>
    </citation>
    <scope>NUCLEOTIDE SEQUENCE [LARGE SCALE GENOMIC DNA]</scope>
    <source>
        <strain evidence="8 9">BXX</strain>
    </source>
</reference>
<dbReference type="CDD" id="cd00130">
    <property type="entry name" value="PAS"/>
    <property type="match status" value="1"/>
</dbReference>